<feature type="transmembrane region" description="Helical" evidence="11">
    <location>
        <begin position="91"/>
        <end position="116"/>
    </location>
</feature>
<feature type="transmembrane region" description="Helical" evidence="11">
    <location>
        <begin position="280"/>
        <end position="303"/>
    </location>
</feature>
<reference evidence="13" key="3">
    <citation type="submission" date="2025-09" db="UniProtKB">
        <authorList>
            <consortium name="Ensembl"/>
        </authorList>
    </citation>
    <scope>IDENTIFICATION</scope>
</reference>
<keyword evidence="2" id="KW-1003">Cell membrane</keyword>
<dbReference type="Proteomes" id="UP000001646">
    <property type="component" value="Chromosome 4"/>
</dbReference>
<reference evidence="13" key="2">
    <citation type="submission" date="2025-08" db="UniProtKB">
        <authorList>
            <consortium name="Ensembl"/>
        </authorList>
    </citation>
    <scope>IDENTIFICATION</scope>
</reference>
<dbReference type="PROSITE" id="PS50262">
    <property type="entry name" value="G_PROTEIN_RECEP_F1_2"/>
    <property type="match status" value="1"/>
</dbReference>
<evidence type="ECO:0000256" key="7">
    <source>
        <dbReference type="ARBA" id="ARBA00023170"/>
    </source>
</evidence>
<keyword evidence="3 10" id="KW-0812">Transmembrane</keyword>
<comment type="similarity">
    <text evidence="9">Belongs to the G-protein coupled receptor 1 family. Mas subfamily.</text>
</comment>
<evidence type="ECO:0000256" key="1">
    <source>
        <dbReference type="ARBA" id="ARBA00004651"/>
    </source>
</evidence>
<evidence type="ECO:0000313" key="13">
    <source>
        <dbReference type="Ensembl" id="ENSACAP00000038176.1"/>
    </source>
</evidence>
<evidence type="ECO:0000256" key="5">
    <source>
        <dbReference type="ARBA" id="ARBA00023040"/>
    </source>
</evidence>
<sequence>MYSFSKQDHPSLLLSPYLPPASLLLSGICLRSTFILTMGSTLSLNYTGEQQNYPGNYSICSGSFRNVLNKAELFFVQLFSIAFLSPRNSNVHVVFFLSFLIGIVGIVGNGSVIWLLGFHVKRNNFTIYVLNLAIADFGMLMSITALDVLMSIALSKEYDDITKVLFLGQISSFTYYVGLYLLTAISVERCLSILFPIWVRCHRPKHLSLIVSVLFWIVSALTTVTEFLLLYFCLLDSWLSFSRIYSGIKLFIFTPVMVVSTLTLFIKMSFRHQSGKLHKTLLIVLLFFIITAVPISIFFFFSIIDYNFHSIAIPIYNLLIVLNSSINPIIYFFVGNQCTCKSWGSIKVVFQNVFKDETDLSEVD</sequence>
<dbReference type="Pfam" id="PF00001">
    <property type="entry name" value="7tm_1"/>
    <property type="match status" value="1"/>
</dbReference>
<dbReference type="InterPro" id="IPR000276">
    <property type="entry name" value="GPCR_Rhodpsn"/>
</dbReference>
<protein>
    <recommendedName>
        <fullName evidence="12">G-protein coupled receptors family 1 profile domain-containing protein</fullName>
    </recommendedName>
</protein>
<keyword evidence="7 10" id="KW-0675">Receptor</keyword>
<dbReference type="GO" id="GO:0005886">
    <property type="term" value="C:plasma membrane"/>
    <property type="evidence" value="ECO:0000318"/>
    <property type="project" value="GO_Central"/>
</dbReference>
<dbReference type="InterPro" id="IPR017452">
    <property type="entry name" value="GPCR_Rhodpsn_7TM"/>
</dbReference>
<feature type="transmembrane region" description="Helical" evidence="11">
    <location>
        <begin position="173"/>
        <end position="195"/>
    </location>
</feature>
<dbReference type="InterPro" id="IPR026234">
    <property type="entry name" value="MRGPCRFAMILY"/>
</dbReference>
<dbReference type="FunFam" id="1.20.1070.10:FF:000193">
    <property type="entry name" value="Mas-related G-protein coupled receptor member E"/>
    <property type="match status" value="1"/>
</dbReference>
<feature type="transmembrane region" description="Helical" evidence="11">
    <location>
        <begin position="20"/>
        <end position="46"/>
    </location>
</feature>
<dbReference type="GeneTree" id="ENSGT01030000234639"/>
<evidence type="ECO:0000256" key="11">
    <source>
        <dbReference type="SAM" id="Phobius"/>
    </source>
</evidence>
<feature type="transmembrane region" description="Helical" evidence="11">
    <location>
        <begin position="128"/>
        <end position="153"/>
    </location>
</feature>
<dbReference type="PRINTS" id="PR00237">
    <property type="entry name" value="GPCRRHODOPSN"/>
</dbReference>
<dbReference type="InParanoid" id="A0A803TSI6"/>
<dbReference type="Gene3D" id="1.20.1070.10">
    <property type="entry name" value="Rhodopsin 7-helix transmembrane proteins"/>
    <property type="match status" value="1"/>
</dbReference>
<name>A0A803TSI6_ANOCA</name>
<evidence type="ECO:0000256" key="4">
    <source>
        <dbReference type="ARBA" id="ARBA00022989"/>
    </source>
</evidence>
<evidence type="ECO:0000256" key="9">
    <source>
        <dbReference type="ARBA" id="ARBA00061394"/>
    </source>
</evidence>
<organism evidence="13 14">
    <name type="scientific">Anolis carolinensis</name>
    <name type="common">Green anole</name>
    <name type="synonym">American chameleon</name>
    <dbReference type="NCBI Taxonomy" id="28377"/>
    <lineage>
        <taxon>Eukaryota</taxon>
        <taxon>Metazoa</taxon>
        <taxon>Chordata</taxon>
        <taxon>Craniata</taxon>
        <taxon>Vertebrata</taxon>
        <taxon>Euteleostomi</taxon>
        <taxon>Lepidosauria</taxon>
        <taxon>Squamata</taxon>
        <taxon>Bifurcata</taxon>
        <taxon>Unidentata</taxon>
        <taxon>Episquamata</taxon>
        <taxon>Toxicofera</taxon>
        <taxon>Iguania</taxon>
        <taxon>Dactyloidae</taxon>
        <taxon>Anolis</taxon>
    </lineage>
</organism>
<comment type="subcellular location">
    <subcellularLocation>
        <location evidence="1">Cell membrane</location>
        <topology evidence="1">Multi-pass membrane protein</topology>
    </subcellularLocation>
</comment>
<dbReference type="PANTHER" id="PTHR11334">
    <property type="entry name" value="MAS-RELATED G-PROTEIN COUPLED RECEPTOR"/>
    <property type="match status" value="1"/>
</dbReference>
<dbReference type="AlphaFoldDB" id="A0A803TSI6"/>
<keyword evidence="4 11" id="KW-1133">Transmembrane helix</keyword>
<dbReference type="PROSITE" id="PS00237">
    <property type="entry name" value="G_PROTEIN_RECEP_F1_1"/>
    <property type="match status" value="1"/>
</dbReference>
<dbReference type="Ensembl" id="ENSACAT00000046106.1">
    <property type="protein sequence ID" value="ENSACAP00000038176.1"/>
    <property type="gene ID" value="ENSACAG00000035367.1"/>
</dbReference>
<evidence type="ECO:0000256" key="3">
    <source>
        <dbReference type="ARBA" id="ARBA00022692"/>
    </source>
</evidence>
<reference evidence="13 14" key="1">
    <citation type="submission" date="2009-12" db="EMBL/GenBank/DDBJ databases">
        <title>The Genome Sequence of Anolis carolinensis (Green Anole Lizard).</title>
        <authorList>
            <consortium name="The Genome Sequencing Platform"/>
            <person name="Di Palma F."/>
            <person name="Alfoldi J."/>
            <person name="Heiman D."/>
            <person name="Young S."/>
            <person name="Grabherr M."/>
            <person name="Johnson J."/>
            <person name="Lander E.S."/>
            <person name="Lindblad-Toh K."/>
        </authorList>
    </citation>
    <scope>NUCLEOTIDE SEQUENCE [LARGE SCALE GENOMIC DNA]</scope>
    <source>
        <strain evidence="13 14">JBL SC #1</strain>
    </source>
</reference>
<evidence type="ECO:0000259" key="12">
    <source>
        <dbReference type="PROSITE" id="PS50262"/>
    </source>
</evidence>
<proteinExistence type="inferred from homology"/>
<dbReference type="PANTHER" id="PTHR11334:SF69">
    <property type="entry name" value="G-PROTEIN COUPLED RECEPTORS FAMILY 1 PROFILE DOMAIN-CONTAINING PROTEIN"/>
    <property type="match status" value="1"/>
</dbReference>
<dbReference type="PRINTS" id="PR02108">
    <property type="entry name" value="MRGPCRFAMILY"/>
</dbReference>
<keyword evidence="6 11" id="KW-0472">Membrane</keyword>
<evidence type="ECO:0000256" key="2">
    <source>
        <dbReference type="ARBA" id="ARBA00022475"/>
    </source>
</evidence>
<feature type="domain" description="G-protein coupled receptors family 1 profile" evidence="12">
    <location>
        <begin position="108"/>
        <end position="331"/>
    </location>
</feature>
<keyword evidence="14" id="KW-1185">Reference proteome</keyword>
<dbReference type="GO" id="GO:0007186">
    <property type="term" value="P:G protein-coupled receptor signaling pathway"/>
    <property type="evidence" value="ECO:0000318"/>
    <property type="project" value="GO_Central"/>
</dbReference>
<dbReference type="SUPFAM" id="SSF81321">
    <property type="entry name" value="Family A G protein-coupled receptor-like"/>
    <property type="match status" value="1"/>
</dbReference>
<evidence type="ECO:0000256" key="8">
    <source>
        <dbReference type="ARBA" id="ARBA00023224"/>
    </source>
</evidence>
<evidence type="ECO:0000313" key="14">
    <source>
        <dbReference type="Proteomes" id="UP000001646"/>
    </source>
</evidence>
<evidence type="ECO:0000256" key="6">
    <source>
        <dbReference type="ARBA" id="ARBA00023136"/>
    </source>
</evidence>
<feature type="transmembrane region" description="Helical" evidence="11">
    <location>
        <begin position="315"/>
        <end position="334"/>
    </location>
</feature>
<evidence type="ECO:0000256" key="10">
    <source>
        <dbReference type="RuleBase" id="RU000688"/>
    </source>
</evidence>
<keyword evidence="5 10" id="KW-0297">G-protein coupled receptor</keyword>
<keyword evidence="8 10" id="KW-0807">Transducer</keyword>
<feature type="transmembrane region" description="Helical" evidence="11">
    <location>
        <begin position="244"/>
        <end position="268"/>
    </location>
</feature>
<feature type="transmembrane region" description="Helical" evidence="11">
    <location>
        <begin position="207"/>
        <end position="232"/>
    </location>
</feature>
<dbReference type="GO" id="GO:0004930">
    <property type="term" value="F:G protein-coupled receptor activity"/>
    <property type="evidence" value="ECO:0000318"/>
    <property type="project" value="GO_Central"/>
</dbReference>
<accession>A0A803TSI6</accession>